<reference evidence="12" key="1">
    <citation type="submission" date="2024-06" db="EMBL/GenBank/DDBJ databases">
        <authorList>
            <person name="Ryan C."/>
        </authorList>
    </citation>
    <scope>NUCLEOTIDE SEQUENCE [LARGE SCALE GENOMIC DNA]</scope>
</reference>
<dbReference type="PANTHER" id="PTHR22298">
    <property type="entry name" value="ENDO-1,4-BETA-GLUCANASE"/>
    <property type="match status" value="1"/>
</dbReference>
<evidence type="ECO:0000259" key="10">
    <source>
        <dbReference type="Pfam" id="PF00759"/>
    </source>
</evidence>
<name>A0ABC8W5G8_9POAL</name>
<accession>A0ABC8W5G8</accession>
<protein>
    <recommendedName>
        <fullName evidence="9">Endoglucanase</fullName>
        <ecNumber evidence="9">3.2.1.4</ecNumber>
    </recommendedName>
</protein>
<evidence type="ECO:0000256" key="6">
    <source>
        <dbReference type="ARBA" id="ARBA00023295"/>
    </source>
</evidence>
<organism evidence="11 12">
    <name type="scientific">Urochloa decumbens</name>
    <dbReference type="NCBI Taxonomy" id="240449"/>
    <lineage>
        <taxon>Eukaryota</taxon>
        <taxon>Viridiplantae</taxon>
        <taxon>Streptophyta</taxon>
        <taxon>Embryophyta</taxon>
        <taxon>Tracheophyta</taxon>
        <taxon>Spermatophyta</taxon>
        <taxon>Magnoliopsida</taxon>
        <taxon>Liliopsida</taxon>
        <taxon>Poales</taxon>
        <taxon>Poaceae</taxon>
        <taxon>PACMAD clade</taxon>
        <taxon>Panicoideae</taxon>
        <taxon>Panicodae</taxon>
        <taxon>Paniceae</taxon>
        <taxon>Melinidinae</taxon>
        <taxon>Urochloa</taxon>
    </lineage>
</organism>
<feature type="domain" description="Glycoside hydrolase family 9" evidence="10">
    <location>
        <begin position="33"/>
        <end position="487"/>
    </location>
</feature>
<evidence type="ECO:0000313" key="11">
    <source>
        <dbReference type="EMBL" id="CAL4903064.1"/>
    </source>
</evidence>
<dbReference type="EC" id="3.2.1.4" evidence="9"/>
<keyword evidence="7 8" id="KW-0624">Polysaccharide degradation</keyword>
<keyword evidence="5 8" id="KW-0119">Carbohydrate metabolism</keyword>
<sequence>MGGMVVRLVAAVGLAALCFLGCAISSCDGQPDYRAALANSLLYFEGQRSGKLPPDQRVQWRGDSALADGRDHGVDLTGGYYDSGDNVKFGLPMAFTVTMLAWGAVEYARPLALAGELRHALGAVRWGADYLARAHTADETLYVQVGEGDSDHNCWQRPEDMDTLRTAYSVDASRPGSDVAAETAAALAAAAVAFRRLDRGYSAMLLQHAVQLFRFAENHRGLYHNSVPDAAKFYPSSGDEDELIWAAVWLFIATGGAEYKAFILGDGNASGVQSALSWDNKFLGAQALVAKLILDGKLPDAGNPAAMKRSLEQFLCDIAQHGGAADAKLSPGGMLWTQPWNNLQFVTSAAFVAAAHADHLAAARSSLQCAAAATLPPPQLLAFARSQADYILGANPGGMSYMVGYGDRYPARVHHRGASVPSIKYSPGKITCKGGFDYFSRSSPNPNVLVGAIVGGPDGNDRYNDSRGDFQQTEPSTVTVAPIVGVLARLLHNRGVLDAPPF</sequence>
<evidence type="ECO:0000256" key="9">
    <source>
        <dbReference type="RuleBase" id="RU361166"/>
    </source>
</evidence>
<dbReference type="PROSITE" id="PS00592">
    <property type="entry name" value="GH9_2"/>
    <property type="match status" value="1"/>
</dbReference>
<evidence type="ECO:0000256" key="7">
    <source>
        <dbReference type="ARBA" id="ARBA00023326"/>
    </source>
</evidence>
<proteinExistence type="inferred from homology"/>
<dbReference type="EMBL" id="OZ075121">
    <property type="protein sequence ID" value="CAL4903064.1"/>
    <property type="molecule type" value="Genomic_DNA"/>
</dbReference>
<dbReference type="SUPFAM" id="SSF48208">
    <property type="entry name" value="Six-hairpin glycosidases"/>
    <property type="match status" value="1"/>
</dbReference>
<comment type="catalytic activity">
    <reaction evidence="1 9">
        <text>Endohydrolysis of (1-&gt;4)-beta-D-glucosidic linkages in cellulose, lichenin and cereal beta-D-glucans.</text>
        <dbReference type="EC" id="3.2.1.4"/>
    </reaction>
</comment>
<dbReference type="InterPro" id="IPR018221">
    <property type="entry name" value="Glyco_hydro_9_His_AS"/>
</dbReference>
<feature type="chain" id="PRO_5044526877" description="Endoglucanase" evidence="9">
    <location>
        <begin position="30"/>
        <end position="502"/>
    </location>
</feature>
<evidence type="ECO:0000256" key="2">
    <source>
        <dbReference type="ARBA" id="ARBA00007072"/>
    </source>
</evidence>
<keyword evidence="12" id="KW-1185">Reference proteome</keyword>
<evidence type="ECO:0000256" key="5">
    <source>
        <dbReference type="ARBA" id="ARBA00023277"/>
    </source>
</evidence>
<keyword evidence="3 8" id="KW-0378">Hydrolase</keyword>
<dbReference type="Gene3D" id="1.50.10.10">
    <property type="match status" value="1"/>
</dbReference>
<feature type="active site" evidence="8">
    <location>
        <position position="414"/>
    </location>
</feature>
<dbReference type="GO" id="GO:0008810">
    <property type="term" value="F:cellulase activity"/>
    <property type="evidence" value="ECO:0007669"/>
    <property type="project" value="UniProtKB-EC"/>
</dbReference>
<gene>
    <name evidence="11" type="ORF">URODEC1_LOCUS10323</name>
</gene>
<keyword evidence="9" id="KW-0732">Signal</keyword>
<evidence type="ECO:0000256" key="1">
    <source>
        <dbReference type="ARBA" id="ARBA00000966"/>
    </source>
</evidence>
<dbReference type="GO" id="GO:0030245">
    <property type="term" value="P:cellulose catabolic process"/>
    <property type="evidence" value="ECO:0007669"/>
    <property type="project" value="UniProtKB-KW"/>
</dbReference>
<evidence type="ECO:0000256" key="3">
    <source>
        <dbReference type="ARBA" id="ARBA00022801"/>
    </source>
</evidence>
<dbReference type="AlphaFoldDB" id="A0ABC8W5G8"/>
<comment type="similarity">
    <text evidence="2 8 9">Belongs to the glycosyl hydrolase 9 (cellulase E) family.</text>
</comment>
<evidence type="ECO:0000256" key="8">
    <source>
        <dbReference type="PROSITE-ProRule" id="PRU10059"/>
    </source>
</evidence>
<feature type="signal peptide" evidence="9">
    <location>
        <begin position="1"/>
        <end position="29"/>
    </location>
</feature>
<dbReference type="Proteomes" id="UP001497457">
    <property type="component" value="Chromosome 11b"/>
</dbReference>
<dbReference type="PROSITE" id="PS51257">
    <property type="entry name" value="PROKAR_LIPOPROTEIN"/>
    <property type="match status" value="1"/>
</dbReference>
<dbReference type="Pfam" id="PF00759">
    <property type="entry name" value="Glyco_hydro_9"/>
    <property type="match status" value="1"/>
</dbReference>
<evidence type="ECO:0000313" key="12">
    <source>
        <dbReference type="Proteomes" id="UP001497457"/>
    </source>
</evidence>
<keyword evidence="6 8" id="KW-0326">Glycosidase</keyword>
<dbReference type="InterPro" id="IPR012341">
    <property type="entry name" value="6hp_glycosidase-like_sf"/>
</dbReference>
<reference evidence="11 12" key="2">
    <citation type="submission" date="2024-10" db="EMBL/GenBank/DDBJ databases">
        <authorList>
            <person name="Ryan C."/>
        </authorList>
    </citation>
    <scope>NUCLEOTIDE SEQUENCE [LARGE SCALE GENOMIC DNA]</scope>
</reference>
<dbReference type="FunFam" id="1.50.10.10:FF:000020">
    <property type="entry name" value="Endoglucanase"/>
    <property type="match status" value="1"/>
</dbReference>
<dbReference type="InterPro" id="IPR001701">
    <property type="entry name" value="Glyco_hydro_9"/>
</dbReference>
<keyword evidence="4 9" id="KW-0136">Cellulose degradation</keyword>
<dbReference type="InterPro" id="IPR008928">
    <property type="entry name" value="6-hairpin_glycosidase_sf"/>
</dbReference>
<evidence type="ECO:0000256" key="4">
    <source>
        <dbReference type="ARBA" id="ARBA00023001"/>
    </source>
</evidence>